<evidence type="ECO:0000313" key="1">
    <source>
        <dbReference type="EMBL" id="KZS96145.1"/>
    </source>
</evidence>
<gene>
    <name evidence="1" type="ORF">SISNIDRAFT_338966</name>
</gene>
<proteinExistence type="predicted"/>
<keyword evidence="2" id="KW-1185">Reference proteome</keyword>
<protein>
    <submittedName>
        <fullName evidence="1">Uncharacterized protein</fullName>
    </submittedName>
</protein>
<dbReference type="EMBL" id="KV419400">
    <property type="protein sequence ID" value="KZS96145.1"/>
    <property type="molecule type" value="Genomic_DNA"/>
</dbReference>
<name>A0A164XNE5_9AGAM</name>
<dbReference type="AlphaFoldDB" id="A0A164XNE5"/>
<reference evidence="1 2" key="1">
    <citation type="journal article" date="2016" name="Mol. Biol. Evol.">
        <title>Comparative Genomics of Early-Diverging Mushroom-Forming Fungi Provides Insights into the Origins of Lignocellulose Decay Capabilities.</title>
        <authorList>
            <person name="Nagy L.G."/>
            <person name="Riley R."/>
            <person name="Tritt A."/>
            <person name="Adam C."/>
            <person name="Daum C."/>
            <person name="Floudas D."/>
            <person name="Sun H."/>
            <person name="Yadav J.S."/>
            <person name="Pangilinan J."/>
            <person name="Larsson K.H."/>
            <person name="Matsuura K."/>
            <person name="Barry K."/>
            <person name="Labutti K."/>
            <person name="Kuo R."/>
            <person name="Ohm R.A."/>
            <person name="Bhattacharya S.S."/>
            <person name="Shirouzu T."/>
            <person name="Yoshinaga Y."/>
            <person name="Martin F.M."/>
            <person name="Grigoriev I.V."/>
            <person name="Hibbett D.S."/>
        </authorList>
    </citation>
    <scope>NUCLEOTIDE SEQUENCE [LARGE SCALE GENOMIC DNA]</scope>
    <source>
        <strain evidence="1 2">HHB9708</strain>
    </source>
</reference>
<evidence type="ECO:0000313" key="2">
    <source>
        <dbReference type="Proteomes" id="UP000076722"/>
    </source>
</evidence>
<sequence length="152" mass="16859">MPLSFATVATVVARISTHSKSAHSDHTTHLCCSSGEAPITHEALAADHPRIKQCTLSHEELFVCDGGVDLRKLLRAARNLLYDQTVKLGGNSLVEERWSCRITRGRRADRFNVKIHYSAVPAQSTVTDPQRPVSLENAKNIPGLMSIVYRRE</sequence>
<accession>A0A164XNE5</accession>
<organism evidence="1 2">
    <name type="scientific">Sistotremastrum niveocremeum HHB9708</name>
    <dbReference type="NCBI Taxonomy" id="1314777"/>
    <lineage>
        <taxon>Eukaryota</taxon>
        <taxon>Fungi</taxon>
        <taxon>Dikarya</taxon>
        <taxon>Basidiomycota</taxon>
        <taxon>Agaricomycotina</taxon>
        <taxon>Agaricomycetes</taxon>
        <taxon>Sistotremastrales</taxon>
        <taxon>Sistotremastraceae</taxon>
        <taxon>Sertulicium</taxon>
        <taxon>Sertulicium niveocremeum</taxon>
    </lineage>
</organism>
<dbReference type="OrthoDB" id="3261081at2759"/>
<dbReference type="Proteomes" id="UP000076722">
    <property type="component" value="Unassembled WGS sequence"/>
</dbReference>
<dbReference type="STRING" id="1314777.A0A164XNE5"/>